<dbReference type="Pfam" id="PF04082">
    <property type="entry name" value="Fungal_trans"/>
    <property type="match status" value="1"/>
</dbReference>
<organism evidence="6">
    <name type="scientific">Podospora anserina (strain S / ATCC MYA-4624 / DSM 980 / FGSC 10383)</name>
    <name type="common">Pleurage anserina</name>
    <dbReference type="NCBI Taxonomy" id="515849"/>
    <lineage>
        <taxon>Eukaryota</taxon>
        <taxon>Fungi</taxon>
        <taxon>Dikarya</taxon>
        <taxon>Ascomycota</taxon>
        <taxon>Pezizomycotina</taxon>
        <taxon>Sordariomycetes</taxon>
        <taxon>Sordariomycetidae</taxon>
        <taxon>Sordariales</taxon>
        <taxon>Podosporaceae</taxon>
        <taxon>Podospora</taxon>
        <taxon>Podospora anserina</taxon>
    </lineage>
</organism>
<dbReference type="PANTHER" id="PTHR46910:SF4">
    <property type="entry name" value="ZN(2)-C6 FUNGAL-TYPE DOMAIN-CONTAINING PROTEIN"/>
    <property type="match status" value="1"/>
</dbReference>
<dbReference type="GO" id="GO:0006351">
    <property type="term" value="P:DNA-templated transcription"/>
    <property type="evidence" value="ECO:0007669"/>
    <property type="project" value="InterPro"/>
</dbReference>
<dbReference type="VEuPathDB" id="FungiDB:PODANS_1_900"/>
<keyword evidence="2" id="KW-0539">Nucleus</keyword>
<evidence type="ECO:0000256" key="3">
    <source>
        <dbReference type="SAM" id="MobiDB-lite"/>
    </source>
</evidence>
<dbReference type="InterPro" id="IPR007219">
    <property type="entry name" value="XnlR_reg_dom"/>
</dbReference>
<dbReference type="Gene3D" id="4.10.240.10">
    <property type="entry name" value="Zn(2)-C6 fungal-type DNA-binding domain"/>
    <property type="match status" value="1"/>
</dbReference>
<gene>
    <name evidence="6" type="ORF">PODANS_1_900</name>
</gene>
<evidence type="ECO:0000256" key="1">
    <source>
        <dbReference type="ARBA" id="ARBA00022723"/>
    </source>
</evidence>
<dbReference type="GO" id="GO:0008270">
    <property type="term" value="F:zinc ion binding"/>
    <property type="evidence" value="ECO:0007669"/>
    <property type="project" value="InterPro"/>
</dbReference>
<dbReference type="CDD" id="cd00067">
    <property type="entry name" value="GAL4"/>
    <property type="match status" value="1"/>
</dbReference>
<dbReference type="SMART" id="SM00906">
    <property type="entry name" value="Fungal_trans"/>
    <property type="match status" value="1"/>
</dbReference>
<dbReference type="GO" id="GO:0000981">
    <property type="term" value="F:DNA-binding transcription factor activity, RNA polymerase II-specific"/>
    <property type="evidence" value="ECO:0007669"/>
    <property type="project" value="InterPro"/>
</dbReference>
<evidence type="ECO:0000256" key="2">
    <source>
        <dbReference type="ARBA" id="ARBA00023242"/>
    </source>
</evidence>
<dbReference type="GO" id="GO:0003677">
    <property type="term" value="F:DNA binding"/>
    <property type="evidence" value="ECO:0007669"/>
    <property type="project" value="InterPro"/>
</dbReference>
<sequence length="935" mass="102122">MPPGRPNTLKRASDSTGSDQGDGASTKVKLPRLERGPEDFSSVVKSKLQSYTRTGQACDRCKIRCDALPEGCSHCTNQNLECYVTDRVTGRTERRGYLQQLEREKGAMLAHIRSLEKLLENNGVEVRPWQFPGYNNTYPEGMVFDAVGNPLKDSWSQVGLVWVKGGRQKPPSERSSSTRYPLIEARPANNHLGVSSDKEPLSSIKGTTLSILGTTLDITASFDGPDMDEPPAGTTFGTPLYNKSVQAFFQTSLNIHPAPPNVELPSRHDAFTYAEWYFLTLSPFLPILHKPSFLQLLRRIYDEPNFKPSVPELVITHMVFATIYFQYGVRNREKPEQYVQLNDLSNKHYHWCLSKFYDLATTQSVTAVQALAMMMSHTRNFPKPGCALTLASFAFMKAIELNLHRAIKIPGGGTTLENETRKRVWWAILALYSTINGRLGRPMPLSIQEFDVEFPIAIPDEFLGEEGVLDESKVGHCNYQVGLMGFKVTPLLIEMFSKLYGARRDPSTYVDVVRELEDGMRNMLDNLPEELNVETTKPEAKVFALYTQAFCLEFTLCLRHPSVCMTDDPKFCAENTRICEETAKKLLKVVSTLHTLKSLDTTWYQLAVYVAAIFTQLVAQWERRFETTVLEVASTREDMATWLAIIGEIGRLLGKLLSVYCWSTLANTNVGTGNRLATEVGVIIERTLGWIEQDMARKDASSQDIQPHSLKSQQDPSHGLSAVASGGTQPDQQPAPINGNGYYDSGPVPSSSTLYPALTYADQGAEQQNGGAATFDSADGASYLYAAASAATAASVSPNGSTPVEPTNPLIAFASQATQHVAGQSTDDWRPQAQASAAAQMMAHNAANTWQDWTAAIAGAAGNNSQERFSASALLTLGSGRPGDVQLGHVVEGVPTQADAMGVGNVANAHSGAQWPLLLFHDGTGVPGGGGGGGA</sequence>
<dbReference type="InterPro" id="IPR050987">
    <property type="entry name" value="AtrR-like"/>
</dbReference>
<evidence type="ECO:0000313" key="6">
    <source>
        <dbReference type="EMBL" id="CAP59659.1"/>
    </source>
</evidence>
<accession>B2A9B2</accession>
<keyword evidence="1" id="KW-0479">Metal-binding</keyword>
<feature type="domain" description="Xylanolytic transcriptional activator regulatory" evidence="5">
    <location>
        <begin position="387"/>
        <end position="461"/>
    </location>
</feature>
<protein>
    <submittedName>
        <fullName evidence="6">Podospora anserina S mat+ genomic DNA chromosome 1, supercontig 1</fullName>
    </submittedName>
</protein>
<dbReference type="SUPFAM" id="SSF57701">
    <property type="entry name" value="Zn2/Cys6 DNA-binding domain"/>
    <property type="match status" value="1"/>
</dbReference>
<dbReference type="HOGENOM" id="CLU_006173_0_0_1"/>
<dbReference type="InterPro" id="IPR036864">
    <property type="entry name" value="Zn2-C6_fun-type_DNA-bd_sf"/>
</dbReference>
<dbReference type="KEGG" id="pan:PODANSg09226"/>
<feature type="compositionally biased region" description="Polar residues" evidence="3">
    <location>
        <begin position="702"/>
        <end position="716"/>
    </location>
</feature>
<dbReference type="OrthoDB" id="4456959at2759"/>
<feature type="region of interest" description="Disordered" evidence="3">
    <location>
        <begin position="1"/>
        <end position="39"/>
    </location>
</feature>
<dbReference type="CDD" id="cd12148">
    <property type="entry name" value="fungal_TF_MHR"/>
    <property type="match status" value="1"/>
</dbReference>
<dbReference type="RefSeq" id="XP_001912180.1">
    <property type="nucleotide sequence ID" value="XM_001912145.1"/>
</dbReference>
<evidence type="ECO:0000259" key="4">
    <source>
        <dbReference type="SMART" id="SM00066"/>
    </source>
</evidence>
<proteinExistence type="predicted"/>
<name>B2A9B2_PODAN</name>
<dbReference type="AlphaFoldDB" id="B2A9B2"/>
<reference evidence="6" key="2">
    <citation type="submission" date="2008-07" db="EMBL/GenBank/DDBJ databases">
        <authorList>
            <person name="Genoscope - CEA"/>
        </authorList>
    </citation>
    <scope>NUCLEOTIDE SEQUENCE</scope>
    <source>
        <strain evidence="6">S mat+</strain>
    </source>
</reference>
<feature type="region of interest" description="Disordered" evidence="3">
    <location>
        <begin position="701"/>
        <end position="746"/>
    </location>
</feature>
<reference evidence="6" key="1">
    <citation type="journal article" date="2008" name="Genome Biol.">
        <title>The genome sequence of the model ascomycete fungus Podospora anserina.</title>
        <authorList>
            <person name="Espagne E."/>
            <person name="Lespinet O."/>
            <person name="Malagnac F."/>
            <person name="Da Silva C."/>
            <person name="Jaillon O."/>
            <person name="Porcel B.M."/>
            <person name="Couloux A."/>
            <person name="Aury J.-M."/>
            <person name="Segurens B."/>
            <person name="Poulain J."/>
            <person name="Anthouard V."/>
            <person name="Grossetete S."/>
            <person name="Khalili H."/>
            <person name="Coppin E."/>
            <person name="Dequard-Chablat M."/>
            <person name="Picard M."/>
            <person name="Contamine V."/>
            <person name="Arnaise S."/>
            <person name="Bourdais A."/>
            <person name="Berteaux-Lecellier V."/>
            <person name="Gautheret D."/>
            <person name="de Vries R.P."/>
            <person name="Battaglia E."/>
            <person name="Coutinho P.M."/>
            <person name="Danchin E.G.J."/>
            <person name="Henrissat B."/>
            <person name="El Khoury R."/>
            <person name="Sainsard-Chanet A."/>
            <person name="Boivin A."/>
            <person name="Pinan-Lucarre B."/>
            <person name="Sellem C.H."/>
            <person name="Debuchy R."/>
            <person name="Wincker P."/>
            <person name="Weissenbach J."/>
            <person name="Silar P."/>
        </authorList>
    </citation>
    <scope>NUCLEOTIDE SEQUENCE [LARGE SCALE GENOMIC DNA]</scope>
    <source>
        <strain evidence="6">S mat+</strain>
    </source>
</reference>
<dbReference type="GeneID" id="6197086"/>
<evidence type="ECO:0000259" key="5">
    <source>
        <dbReference type="SMART" id="SM00906"/>
    </source>
</evidence>
<dbReference type="InterPro" id="IPR001138">
    <property type="entry name" value="Zn2Cys6_DnaBD"/>
</dbReference>
<dbReference type="SMART" id="SM00066">
    <property type="entry name" value="GAL4"/>
    <property type="match status" value="1"/>
</dbReference>
<feature type="domain" description="Zn(2)-C6 fungal-type" evidence="4">
    <location>
        <begin position="52"/>
        <end position="93"/>
    </location>
</feature>
<dbReference type="PANTHER" id="PTHR46910">
    <property type="entry name" value="TRANSCRIPTION FACTOR PDR1"/>
    <property type="match status" value="1"/>
</dbReference>
<dbReference type="EMBL" id="CU633438">
    <property type="protein sequence ID" value="CAP59659.1"/>
    <property type="molecule type" value="Genomic_DNA"/>
</dbReference>